<name>A0A6J7DP62_9ZZZZ</name>
<dbReference type="AlphaFoldDB" id="A0A6J7DP62"/>
<evidence type="ECO:0000313" key="1">
    <source>
        <dbReference type="EMBL" id="CAB4872326.1"/>
    </source>
</evidence>
<dbReference type="NCBIfam" id="NF047719">
    <property type="entry name" value="SCO6745_fam_HTH"/>
    <property type="match status" value="1"/>
</dbReference>
<dbReference type="InterPro" id="IPR054058">
    <property type="entry name" value="HTH_67"/>
</dbReference>
<dbReference type="Pfam" id="PF21863">
    <property type="entry name" value="HTH_67"/>
    <property type="match status" value="1"/>
</dbReference>
<gene>
    <name evidence="1" type="ORF">UFOPK3376_00906</name>
</gene>
<organism evidence="1">
    <name type="scientific">freshwater metagenome</name>
    <dbReference type="NCBI Taxonomy" id="449393"/>
    <lineage>
        <taxon>unclassified sequences</taxon>
        <taxon>metagenomes</taxon>
        <taxon>ecological metagenomes</taxon>
    </lineage>
</organism>
<dbReference type="EMBL" id="CAFBLP010000016">
    <property type="protein sequence ID" value="CAB4872326.1"/>
    <property type="molecule type" value="Genomic_DNA"/>
</dbReference>
<sequence length="393" mass="42800">MMREQVRPDSEPATQLVWCTIGHAELIDDREANRVSQSGMASGACFECRAPFKSCVHHTDPIHSISIESISDTPAVTDGDNSAGRTTAEGYGVEVADVQTPGDWCELTRRNARSVQTTIGWIFWDPGAARRYNAAGLPEAFAGPLGYIASRCAPLAGAGPDAVVASFGSISPMAIRGVFQFLGTPERFGEIWSARDAAVVDGLRQYAPDIVEPLAAFAAELWTVVEQLPLVGRPFFGAHLAMARPTEPLLSGWHAINCLREWRGDTHWAVVVAEGLGHAEASILHNAWLGYETDWLALSRGTSPADIEAGWTSLAAKGLAHQRTVLPEGLALRQRIEDATDRLTMLPWQLLGAERSQQFTEFFEPPCVRLLARVDETAGVNYQPASRLFTRPQ</sequence>
<protein>
    <submittedName>
        <fullName evidence="1">Unannotated protein</fullName>
    </submittedName>
</protein>
<accession>A0A6J7DP62</accession>
<proteinExistence type="predicted"/>
<reference evidence="1" key="1">
    <citation type="submission" date="2020-05" db="EMBL/GenBank/DDBJ databases">
        <authorList>
            <person name="Chiriac C."/>
            <person name="Salcher M."/>
            <person name="Ghai R."/>
            <person name="Kavagutti S V."/>
        </authorList>
    </citation>
    <scope>NUCLEOTIDE SEQUENCE</scope>
</reference>